<dbReference type="EMBL" id="CAADFD010000017">
    <property type="protein sequence ID" value="VFJ54245.1"/>
    <property type="molecule type" value="Genomic_DNA"/>
</dbReference>
<dbReference type="GO" id="GO:0008237">
    <property type="term" value="F:metallopeptidase activity"/>
    <property type="evidence" value="ECO:0007669"/>
    <property type="project" value="UniProtKB-KW"/>
</dbReference>
<accession>A0A450SKZ6</accession>
<dbReference type="SUPFAM" id="SSF102712">
    <property type="entry name" value="JAB1/MPN domain"/>
    <property type="match status" value="1"/>
</dbReference>
<keyword evidence="1" id="KW-0645">Protease</keyword>
<protein>
    <submittedName>
        <fullName evidence="7">Integrative and conjugative element protein, VC0181 family</fullName>
    </submittedName>
</protein>
<dbReference type="AlphaFoldDB" id="A0A450SKZ6"/>
<dbReference type="GO" id="GO:0006508">
    <property type="term" value="P:proteolysis"/>
    <property type="evidence" value="ECO:0007669"/>
    <property type="project" value="UniProtKB-KW"/>
</dbReference>
<keyword evidence="5" id="KW-0482">Metalloprotease</keyword>
<evidence type="ECO:0000256" key="1">
    <source>
        <dbReference type="ARBA" id="ARBA00022670"/>
    </source>
</evidence>
<gene>
    <name evidence="7" type="ORF">BECKFW1821B_GA0114236_101737</name>
</gene>
<evidence type="ECO:0000256" key="5">
    <source>
        <dbReference type="ARBA" id="ARBA00023049"/>
    </source>
</evidence>
<evidence type="ECO:0000256" key="3">
    <source>
        <dbReference type="ARBA" id="ARBA00022801"/>
    </source>
</evidence>
<evidence type="ECO:0000259" key="6">
    <source>
        <dbReference type="Pfam" id="PF14464"/>
    </source>
</evidence>
<evidence type="ECO:0000256" key="4">
    <source>
        <dbReference type="ARBA" id="ARBA00022833"/>
    </source>
</evidence>
<evidence type="ECO:0000313" key="7">
    <source>
        <dbReference type="EMBL" id="VFJ54245.1"/>
    </source>
</evidence>
<dbReference type="Gene3D" id="3.40.140.10">
    <property type="entry name" value="Cytidine Deaminase, domain 2"/>
    <property type="match status" value="1"/>
</dbReference>
<reference evidence="7" key="1">
    <citation type="submission" date="2019-02" db="EMBL/GenBank/DDBJ databases">
        <authorList>
            <person name="Gruber-Vodicka R. H."/>
            <person name="Seah K. B. B."/>
        </authorList>
    </citation>
    <scope>NUCLEOTIDE SEQUENCE</scope>
    <source>
        <strain evidence="7">BECK_BZ106</strain>
    </source>
</reference>
<sequence>MDEGLLRFGTDDLIVRVASEVERIWGKHRQDRFYKRESCGVLIGYCLDSFKEFGIENVTTPRWADKLTRYSFLLRDPRHQRIVDSAHAQTGGTNGYLGTWHTHPQKIPAPSRIDENDWRECMARNRDRRLFFVIVGLETISMYTAKGSAFVRLTQDT</sequence>
<proteinExistence type="predicted"/>
<evidence type="ECO:0000256" key="2">
    <source>
        <dbReference type="ARBA" id="ARBA00022723"/>
    </source>
</evidence>
<feature type="domain" description="JAB" evidence="6">
    <location>
        <begin position="29"/>
        <end position="137"/>
    </location>
</feature>
<keyword evidence="4" id="KW-0862">Zinc</keyword>
<dbReference type="Pfam" id="PF14464">
    <property type="entry name" value="Prok-JAB"/>
    <property type="match status" value="1"/>
</dbReference>
<dbReference type="GO" id="GO:0046872">
    <property type="term" value="F:metal ion binding"/>
    <property type="evidence" value="ECO:0007669"/>
    <property type="project" value="UniProtKB-KW"/>
</dbReference>
<keyword evidence="2" id="KW-0479">Metal-binding</keyword>
<name>A0A450SKZ6_9GAMM</name>
<dbReference type="InterPro" id="IPR028090">
    <property type="entry name" value="JAB_dom_prok"/>
</dbReference>
<organism evidence="7">
    <name type="scientific">Candidatus Kentrum sp. FW</name>
    <dbReference type="NCBI Taxonomy" id="2126338"/>
    <lineage>
        <taxon>Bacteria</taxon>
        <taxon>Pseudomonadati</taxon>
        <taxon>Pseudomonadota</taxon>
        <taxon>Gammaproteobacteria</taxon>
        <taxon>Candidatus Kentrum</taxon>
    </lineage>
</organism>
<keyword evidence="3" id="KW-0378">Hydrolase</keyword>